<feature type="region of interest" description="Disordered" evidence="1">
    <location>
        <begin position="283"/>
        <end position="318"/>
    </location>
</feature>
<evidence type="ECO:0000313" key="2">
    <source>
        <dbReference type="EMBL" id="CBF84512.1"/>
    </source>
</evidence>
<sequence length="345" mass="38895">MVLAQRLLGVLLVDIGLLQLVVVVSRNRAGVYLTQYTPRVRRKLNRNSTEMCINLRGYSRLSMGVVELTIRLRGSWRLSMWAGQHRDVDGHSLSPLTDVAVNQRAIFQNGLRKQRSMRYCSLVLLLEGQAVIDIRSQWGGLAVKIGPEWARLQNCRPGENPVTLSGEDHRIVMGWRYRAASGLIRRPSPAWLDSSPVSNSQQQSPGKPQQDHALMAEMMMKKKQRVVIAKLSTRSLREEETCAAGGSRSPAPFPPVILWSATFSSLTAALCLNWPSRLAWTSHQPQGQISGDNPEHQNDKTFEHVDDTPVDHHEERKSGSNERYVHLFLHVNTMLLPWITVAHQP</sequence>
<reference evidence="3" key="2">
    <citation type="journal article" date="2009" name="Fungal Genet. Biol.">
        <title>The 2008 update of the Aspergillus nidulans genome annotation: a community effort.</title>
        <authorList>
            <person name="Wortman J.R."/>
            <person name="Gilsenan J.M."/>
            <person name="Joardar V."/>
            <person name="Deegan J."/>
            <person name="Clutterbuck J."/>
            <person name="Andersen M.R."/>
            <person name="Archer D."/>
            <person name="Bencina M."/>
            <person name="Braus G."/>
            <person name="Coutinho P."/>
            <person name="von Dohren H."/>
            <person name="Doonan J."/>
            <person name="Driessen A.J."/>
            <person name="Durek P."/>
            <person name="Espeso E."/>
            <person name="Fekete E."/>
            <person name="Flipphi M."/>
            <person name="Estrada C.G."/>
            <person name="Geysens S."/>
            <person name="Goldman G."/>
            <person name="de Groot P.W."/>
            <person name="Hansen K."/>
            <person name="Harris S.D."/>
            <person name="Heinekamp T."/>
            <person name="Helmstaedt K."/>
            <person name="Henrissat B."/>
            <person name="Hofmann G."/>
            <person name="Homan T."/>
            <person name="Horio T."/>
            <person name="Horiuchi H."/>
            <person name="James S."/>
            <person name="Jones M."/>
            <person name="Karaffa L."/>
            <person name="Karanyi Z."/>
            <person name="Kato M."/>
            <person name="Keller N."/>
            <person name="Kelly D.E."/>
            <person name="Kiel J.A."/>
            <person name="Kim J.M."/>
            <person name="van der Klei I.J."/>
            <person name="Klis F.M."/>
            <person name="Kovalchuk A."/>
            <person name="Krasevec N."/>
            <person name="Kubicek C.P."/>
            <person name="Liu B."/>
            <person name="Maccabe A."/>
            <person name="Meyer V."/>
            <person name="Mirabito P."/>
            <person name="Miskei M."/>
            <person name="Mos M."/>
            <person name="Mullins J."/>
            <person name="Nelson D.R."/>
            <person name="Nielsen J."/>
            <person name="Oakley B.R."/>
            <person name="Osmani S.A."/>
            <person name="Pakula T."/>
            <person name="Paszewski A."/>
            <person name="Paulsen I."/>
            <person name="Pilsyk S."/>
            <person name="Pocsi I."/>
            <person name="Punt P.J."/>
            <person name="Ram A.F."/>
            <person name="Ren Q."/>
            <person name="Robellet X."/>
            <person name="Robson G."/>
            <person name="Seiboth B."/>
            <person name="van Solingen P."/>
            <person name="Specht T."/>
            <person name="Sun J."/>
            <person name="Taheri-Talesh N."/>
            <person name="Takeshita N."/>
            <person name="Ussery D."/>
            <person name="vanKuyk P.A."/>
            <person name="Visser H."/>
            <person name="van de Vondervoort P.J."/>
            <person name="de Vries R.P."/>
            <person name="Walton J."/>
            <person name="Xiang X."/>
            <person name="Xiong Y."/>
            <person name="Zeng A.P."/>
            <person name="Brandt B.W."/>
            <person name="Cornell M.J."/>
            <person name="van den Hondel C.A."/>
            <person name="Visser J."/>
            <person name="Oliver S.G."/>
            <person name="Turner G."/>
        </authorList>
    </citation>
    <scope>GENOME REANNOTATION</scope>
    <source>
        <strain evidence="3">FGSC A4 / ATCC 38163 / CBS 112.46 / NRRL 194 / M139</strain>
    </source>
</reference>
<protein>
    <submittedName>
        <fullName evidence="2">Uncharacterized protein</fullName>
    </submittedName>
</protein>
<reference evidence="3" key="1">
    <citation type="journal article" date="2005" name="Nature">
        <title>Sequencing of Aspergillus nidulans and comparative analysis with A. fumigatus and A. oryzae.</title>
        <authorList>
            <person name="Galagan J.E."/>
            <person name="Calvo S.E."/>
            <person name="Cuomo C."/>
            <person name="Ma L.J."/>
            <person name="Wortman J.R."/>
            <person name="Batzoglou S."/>
            <person name="Lee S.I."/>
            <person name="Basturkmen M."/>
            <person name="Spevak C.C."/>
            <person name="Clutterbuck J."/>
            <person name="Kapitonov V."/>
            <person name="Jurka J."/>
            <person name="Scazzocchio C."/>
            <person name="Farman M."/>
            <person name="Butler J."/>
            <person name="Purcell S."/>
            <person name="Harris S."/>
            <person name="Braus G.H."/>
            <person name="Draht O."/>
            <person name="Busch S."/>
            <person name="D'Enfert C."/>
            <person name="Bouchier C."/>
            <person name="Goldman G.H."/>
            <person name="Bell-Pedersen D."/>
            <person name="Griffiths-Jones S."/>
            <person name="Doonan J.H."/>
            <person name="Yu J."/>
            <person name="Vienken K."/>
            <person name="Pain A."/>
            <person name="Freitag M."/>
            <person name="Selker E.U."/>
            <person name="Archer D.B."/>
            <person name="Penalva M.A."/>
            <person name="Oakley B.R."/>
            <person name="Momany M."/>
            <person name="Tanaka T."/>
            <person name="Kumagai T."/>
            <person name="Asai K."/>
            <person name="Machida M."/>
            <person name="Nierman W.C."/>
            <person name="Denning D.W."/>
            <person name="Caddick M."/>
            <person name="Hynes M."/>
            <person name="Paoletti M."/>
            <person name="Fischer R."/>
            <person name="Miller B."/>
            <person name="Dyer P."/>
            <person name="Sachs M.S."/>
            <person name="Osmani S.A."/>
            <person name="Birren B.W."/>
        </authorList>
    </citation>
    <scope>NUCLEOTIDE SEQUENCE [LARGE SCALE GENOMIC DNA]</scope>
    <source>
        <strain evidence="3">FGSC A4 / ATCC 38163 / CBS 112.46 / NRRL 194 / M139</strain>
    </source>
</reference>
<proteinExistence type="predicted"/>
<dbReference type="AlphaFoldDB" id="Q5ARU3"/>
<dbReference type="KEGG" id="ani:ANIA_08987"/>
<feature type="region of interest" description="Disordered" evidence="1">
    <location>
        <begin position="191"/>
        <end position="210"/>
    </location>
</feature>
<evidence type="ECO:0000256" key="1">
    <source>
        <dbReference type="SAM" id="MobiDB-lite"/>
    </source>
</evidence>
<name>Q5ARU3_EMENI</name>
<feature type="compositionally biased region" description="Basic and acidic residues" evidence="1">
    <location>
        <begin position="293"/>
        <end position="318"/>
    </location>
</feature>
<accession>C8VL15</accession>
<gene>
    <name evidence="2" type="ORF">ANIA_08987</name>
</gene>
<feature type="compositionally biased region" description="Low complexity" evidence="1">
    <location>
        <begin position="194"/>
        <end position="205"/>
    </location>
</feature>
<keyword evidence="3" id="KW-1185">Reference proteome</keyword>
<dbReference type="InParanoid" id="Q5ARU3"/>
<organism evidence="2 3">
    <name type="scientific">Emericella nidulans (strain FGSC A4 / ATCC 38163 / CBS 112.46 / NRRL 194 / M139)</name>
    <name type="common">Aspergillus nidulans</name>
    <dbReference type="NCBI Taxonomy" id="227321"/>
    <lineage>
        <taxon>Eukaryota</taxon>
        <taxon>Fungi</taxon>
        <taxon>Dikarya</taxon>
        <taxon>Ascomycota</taxon>
        <taxon>Pezizomycotina</taxon>
        <taxon>Eurotiomycetes</taxon>
        <taxon>Eurotiomycetidae</taxon>
        <taxon>Eurotiales</taxon>
        <taxon>Aspergillaceae</taxon>
        <taxon>Aspergillus</taxon>
        <taxon>Aspergillus subgen. Nidulantes</taxon>
    </lineage>
</organism>
<dbReference type="Proteomes" id="UP000000560">
    <property type="component" value="Chromosome VII"/>
</dbReference>
<dbReference type="VEuPathDB" id="FungiDB:AN8987"/>
<dbReference type="EMBL" id="BN001307">
    <property type="protein sequence ID" value="CBF84512.1"/>
    <property type="molecule type" value="Genomic_DNA"/>
</dbReference>
<accession>Q5ARU3</accession>
<dbReference type="GeneID" id="2868183"/>
<dbReference type="RefSeq" id="XP_682256.1">
    <property type="nucleotide sequence ID" value="XM_677164.1"/>
</dbReference>
<dbReference type="HOGENOM" id="CLU_804172_0_0_1"/>
<evidence type="ECO:0000313" key="3">
    <source>
        <dbReference type="Proteomes" id="UP000000560"/>
    </source>
</evidence>